<evidence type="ECO:0000313" key="3">
    <source>
        <dbReference type="Proteomes" id="UP000006882"/>
    </source>
</evidence>
<dbReference type="Proteomes" id="UP000006882">
    <property type="component" value="Chromosome G1"/>
</dbReference>
<dbReference type="EMBL" id="CM007651">
    <property type="protein sequence ID" value="ONI32549.1"/>
    <property type="molecule type" value="Genomic_DNA"/>
</dbReference>
<dbReference type="Gramene" id="ONI32549">
    <property type="protein sequence ID" value="ONI32549"/>
    <property type="gene ID" value="PRUPE_1G372400"/>
</dbReference>
<gene>
    <name evidence="2" type="ORF">PRUPE_1G372400</name>
</gene>
<dbReference type="AlphaFoldDB" id="A0A251R938"/>
<keyword evidence="1" id="KW-0812">Transmembrane</keyword>
<keyword evidence="3" id="KW-1185">Reference proteome</keyword>
<feature type="transmembrane region" description="Helical" evidence="1">
    <location>
        <begin position="6"/>
        <end position="27"/>
    </location>
</feature>
<keyword evidence="1" id="KW-1133">Transmembrane helix</keyword>
<proteinExistence type="predicted"/>
<accession>A0A251R938</accession>
<reference evidence="2 3" key="1">
    <citation type="journal article" date="2013" name="Nat. Genet.">
        <title>The high-quality draft genome of peach (Prunus persica) identifies unique patterns of genetic diversity, domestication and genome evolution.</title>
        <authorList>
            <consortium name="International Peach Genome Initiative"/>
            <person name="Verde I."/>
            <person name="Abbott A.G."/>
            <person name="Scalabrin S."/>
            <person name="Jung S."/>
            <person name="Shu S."/>
            <person name="Marroni F."/>
            <person name="Zhebentyayeva T."/>
            <person name="Dettori M.T."/>
            <person name="Grimwood J."/>
            <person name="Cattonaro F."/>
            <person name="Zuccolo A."/>
            <person name="Rossini L."/>
            <person name="Jenkins J."/>
            <person name="Vendramin E."/>
            <person name="Meisel L.A."/>
            <person name="Decroocq V."/>
            <person name="Sosinski B."/>
            <person name="Prochnik S."/>
            <person name="Mitros T."/>
            <person name="Policriti A."/>
            <person name="Cipriani G."/>
            <person name="Dondini L."/>
            <person name="Ficklin S."/>
            <person name="Goodstein D.M."/>
            <person name="Xuan P."/>
            <person name="Del Fabbro C."/>
            <person name="Aramini V."/>
            <person name="Copetti D."/>
            <person name="Gonzalez S."/>
            <person name="Horner D.S."/>
            <person name="Falchi R."/>
            <person name="Lucas S."/>
            <person name="Mica E."/>
            <person name="Maldonado J."/>
            <person name="Lazzari B."/>
            <person name="Bielenberg D."/>
            <person name="Pirona R."/>
            <person name="Miculan M."/>
            <person name="Barakat A."/>
            <person name="Testolin R."/>
            <person name="Stella A."/>
            <person name="Tartarini S."/>
            <person name="Tonutti P."/>
            <person name="Arus P."/>
            <person name="Orellana A."/>
            <person name="Wells C."/>
            <person name="Main D."/>
            <person name="Vizzotto G."/>
            <person name="Silva H."/>
            <person name="Salamini F."/>
            <person name="Schmutz J."/>
            <person name="Morgante M."/>
            <person name="Rokhsar D.S."/>
        </authorList>
    </citation>
    <scope>NUCLEOTIDE SEQUENCE [LARGE SCALE GENOMIC DNA]</scope>
    <source>
        <strain evidence="3">cv. Nemared</strain>
    </source>
</reference>
<sequence>MNLKGHVPILNNLSLFLSFCTTVGLIVEESLNLLLRKRYQDVISINTYRCVSLFQSPSFHNNKISISLHFAM</sequence>
<evidence type="ECO:0000313" key="2">
    <source>
        <dbReference type="EMBL" id="ONI32549.1"/>
    </source>
</evidence>
<protein>
    <submittedName>
        <fullName evidence="2">Uncharacterized protein</fullName>
    </submittedName>
</protein>
<organism evidence="2 3">
    <name type="scientific">Prunus persica</name>
    <name type="common">Peach</name>
    <name type="synonym">Amygdalus persica</name>
    <dbReference type="NCBI Taxonomy" id="3760"/>
    <lineage>
        <taxon>Eukaryota</taxon>
        <taxon>Viridiplantae</taxon>
        <taxon>Streptophyta</taxon>
        <taxon>Embryophyta</taxon>
        <taxon>Tracheophyta</taxon>
        <taxon>Spermatophyta</taxon>
        <taxon>Magnoliopsida</taxon>
        <taxon>eudicotyledons</taxon>
        <taxon>Gunneridae</taxon>
        <taxon>Pentapetalae</taxon>
        <taxon>rosids</taxon>
        <taxon>fabids</taxon>
        <taxon>Rosales</taxon>
        <taxon>Rosaceae</taxon>
        <taxon>Amygdaloideae</taxon>
        <taxon>Amygdaleae</taxon>
        <taxon>Prunus</taxon>
    </lineage>
</organism>
<evidence type="ECO:0000256" key="1">
    <source>
        <dbReference type="SAM" id="Phobius"/>
    </source>
</evidence>
<keyword evidence="1" id="KW-0472">Membrane</keyword>
<name>A0A251R938_PRUPE</name>